<accession>A0A8X6X7S1</accession>
<keyword evidence="2" id="KW-1185">Reference proteome</keyword>
<dbReference type="OrthoDB" id="6759200at2759"/>
<name>A0A8X6X7S1_9ARAC</name>
<dbReference type="AlphaFoldDB" id="A0A8X6X7S1"/>
<evidence type="ECO:0000313" key="1">
    <source>
        <dbReference type="EMBL" id="GFY46931.1"/>
    </source>
</evidence>
<sequence>MTVSKLKAERLDIMICRGQAYDNAAAMAGCPSKKANKDINPKSRICSIAKPVCDIQLQKGKFGDFFGIRTLLLFFLRRGQVGKFLNPQGKNLEDSGHKLKARGDAVNF</sequence>
<dbReference type="Proteomes" id="UP000886998">
    <property type="component" value="Unassembled WGS sequence"/>
</dbReference>
<gene>
    <name evidence="1" type="ORF">TNIN_52821</name>
</gene>
<comment type="caution">
    <text evidence="1">The sequence shown here is derived from an EMBL/GenBank/DDBJ whole genome shotgun (WGS) entry which is preliminary data.</text>
</comment>
<evidence type="ECO:0000313" key="2">
    <source>
        <dbReference type="Proteomes" id="UP000886998"/>
    </source>
</evidence>
<reference evidence="1" key="1">
    <citation type="submission" date="2020-08" db="EMBL/GenBank/DDBJ databases">
        <title>Multicomponent nature underlies the extraordinary mechanical properties of spider dragline silk.</title>
        <authorList>
            <person name="Kono N."/>
            <person name="Nakamura H."/>
            <person name="Mori M."/>
            <person name="Yoshida Y."/>
            <person name="Ohtoshi R."/>
            <person name="Malay A.D."/>
            <person name="Moran D.A.P."/>
            <person name="Tomita M."/>
            <person name="Numata K."/>
            <person name="Arakawa K."/>
        </authorList>
    </citation>
    <scope>NUCLEOTIDE SEQUENCE</scope>
</reference>
<protein>
    <submittedName>
        <fullName evidence="1">Uncharacterized protein</fullName>
    </submittedName>
</protein>
<organism evidence="1 2">
    <name type="scientific">Trichonephila inaurata madagascariensis</name>
    <dbReference type="NCBI Taxonomy" id="2747483"/>
    <lineage>
        <taxon>Eukaryota</taxon>
        <taxon>Metazoa</taxon>
        <taxon>Ecdysozoa</taxon>
        <taxon>Arthropoda</taxon>
        <taxon>Chelicerata</taxon>
        <taxon>Arachnida</taxon>
        <taxon>Araneae</taxon>
        <taxon>Araneomorphae</taxon>
        <taxon>Entelegynae</taxon>
        <taxon>Araneoidea</taxon>
        <taxon>Nephilidae</taxon>
        <taxon>Trichonephila</taxon>
        <taxon>Trichonephila inaurata</taxon>
    </lineage>
</organism>
<dbReference type="EMBL" id="BMAV01005678">
    <property type="protein sequence ID" value="GFY46931.1"/>
    <property type="molecule type" value="Genomic_DNA"/>
</dbReference>
<proteinExistence type="predicted"/>